<proteinExistence type="inferred from homology"/>
<evidence type="ECO:0000256" key="2">
    <source>
        <dbReference type="ARBA" id="ARBA00022527"/>
    </source>
</evidence>
<dbReference type="Pfam" id="PF00169">
    <property type="entry name" value="PH"/>
    <property type="match status" value="1"/>
</dbReference>
<feature type="domain" description="AGC-kinase C-terminal" evidence="12">
    <location>
        <begin position="395"/>
        <end position="469"/>
    </location>
</feature>
<dbReference type="SUPFAM" id="SSF50729">
    <property type="entry name" value="PH domain-like"/>
    <property type="match status" value="1"/>
</dbReference>
<dbReference type="GO" id="GO:0005524">
    <property type="term" value="F:ATP binding"/>
    <property type="evidence" value="ECO:0007669"/>
    <property type="project" value="UniProtKB-UniRule"/>
</dbReference>
<dbReference type="KEGG" id="acan:ACA1_093520"/>
<keyword evidence="14" id="KW-1185">Reference proteome</keyword>
<dbReference type="SMART" id="SM00220">
    <property type="entry name" value="S_TKc"/>
    <property type="match status" value="1"/>
</dbReference>
<evidence type="ECO:0000256" key="6">
    <source>
        <dbReference type="ARBA" id="ARBA00022777"/>
    </source>
</evidence>
<keyword evidence="5 8" id="KW-0547">Nucleotide-binding</keyword>
<evidence type="ECO:0000259" key="10">
    <source>
        <dbReference type="PROSITE" id="PS50003"/>
    </source>
</evidence>
<feature type="binding site" evidence="8">
    <location>
        <position position="170"/>
    </location>
    <ligand>
        <name>ATP</name>
        <dbReference type="ChEBI" id="CHEBI:30616"/>
    </ligand>
</feature>
<dbReference type="AlphaFoldDB" id="L8GKS7"/>
<dbReference type="InterPro" id="IPR000961">
    <property type="entry name" value="AGC-kinase_C"/>
</dbReference>
<dbReference type="Gene3D" id="1.10.510.10">
    <property type="entry name" value="Transferase(Phosphotransferase) domain 1"/>
    <property type="match status" value="1"/>
</dbReference>
<dbReference type="PANTHER" id="PTHR24351">
    <property type="entry name" value="RIBOSOMAL PROTEIN S6 KINASE"/>
    <property type="match status" value="1"/>
</dbReference>
<dbReference type="Proteomes" id="UP000011083">
    <property type="component" value="Unassembled WGS sequence"/>
</dbReference>
<evidence type="ECO:0000313" key="13">
    <source>
        <dbReference type="EMBL" id="ELR12806.1"/>
    </source>
</evidence>
<dbReference type="CDD" id="cd05123">
    <property type="entry name" value="STKc_AGC"/>
    <property type="match status" value="1"/>
</dbReference>
<dbReference type="GeneID" id="14913104"/>
<keyword evidence="4" id="KW-0808">Transferase</keyword>
<dbReference type="InterPro" id="IPR008271">
    <property type="entry name" value="Ser/Thr_kinase_AS"/>
</dbReference>
<dbReference type="GO" id="GO:0005547">
    <property type="term" value="F:phosphatidylinositol-3,4,5-trisphosphate binding"/>
    <property type="evidence" value="ECO:0007669"/>
    <property type="project" value="UniProtKB-ARBA"/>
</dbReference>
<evidence type="ECO:0000256" key="8">
    <source>
        <dbReference type="PROSITE-ProRule" id="PRU10141"/>
    </source>
</evidence>
<keyword evidence="7 8" id="KW-0067">ATP-binding</keyword>
<dbReference type="Gene3D" id="2.30.29.30">
    <property type="entry name" value="Pleckstrin-homology domain (PH domain)/Phosphotyrosine-binding domain (PTB)"/>
    <property type="match status" value="1"/>
</dbReference>
<sequence>MSILEGFLTKEGGSIKTWKRRWCVLKDDNTLYYYTKRGTSSTKQNGELKGQVQLKDVGSVKPIILKKKIAFCFEVQTPHRNYHLAADSKEQMKDWLDALLAASGHNNSAKPAEAEPQVVEAAVEAAPAAELDPSKVKVNDFDLISVIGRGSYGKVLKVKHRSSNKVYAMKVLNKKVILDKNELEHTKNERSILVKLRSPFLVQLHFAFQTADRLYFVMDYINGGELFHHLQKDKKFNDERVKFYAAEIVLGLEYLHKEGIIYRDLKPENLLLTNDGHICMTDFGISKEGLACKESRTSTFCGTPEYLAPEVLRGVKYGKEIDWWSFGTLIYEMMTGLPPFYCEDVQLMYDKIMTEKLNPKKIDEVAINLLQQLLERDPVKRMADPEKVKSHPYFINIDWDKLAKKEVPPPYIPPVAGDLEADSMIDPDFLNQPINTPTQTGALAEAPMPTNPNLEGFTYVSEGALAAAHNRN</sequence>
<dbReference type="FunFam" id="3.30.200.20:FF:000537">
    <property type="entry name" value="Non-specific serine/threonine protein kinase"/>
    <property type="match status" value="1"/>
</dbReference>
<comment type="similarity">
    <text evidence="1">Belongs to the protein kinase superfamily. AGC Ser/Thr protein kinase family. RAC subfamily.</text>
</comment>
<evidence type="ECO:0000256" key="5">
    <source>
        <dbReference type="ARBA" id="ARBA00022741"/>
    </source>
</evidence>
<dbReference type="InterPro" id="IPR017441">
    <property type="entry name" value="Protein_kinase_ATP_BS"/>
</dbReference>
<organism evidence="13 14">
    <name type="scientific">Acanthamoeba castellanii (strain ATCC 30010 / Neff)</name>
    <dbReference type="NCBI Taxonomy" id="1257118"/>
    <lineage>
        <taxon>Eukaryota</taxon>
        <taxon>Amoebozoa</taxon>
        <taxon>Discosea</taxon>
        <taxon>Longamoebia</taxon>
        <taxon>Centramoebida</taxon>
        <taxon>Acanthamoebidae</taxon>
        <taxon>Acanthamoeba</taxon>
    </lineage>
</organism>
<dbReference type="STRING" id="1257118.L8GKS7"/>
<evidence type="ECO:0000259" key="11">
    <source>
        <dbReference type="PROSITE" id="PS50011"/>
    </source>
</evidence>
<gene>
    <name evidence="13" type="ORF">ACA1_093520</name>
</gene>
<dbReference type="Pfam" id="PF00069">
    <property type="entry name" value="Pkinase"/>
    <property type="match status" value="1"/>
</dbReference>
<dbReference type="RefSeq" id="XP_004334819.1">
    <property type="nucleotide sequence ID" value="XM_004334771.1"/>
</dbReference>
<evidence type="ECO:0000256" key="4">
    <source>
        <dbReference type="ARBA" id="ARBA00022679"/>
    </source>
</evidence>
<dbReference type="OrthoDB" id="63267at2759"/>
<dbReference type="GO" id="GO:0004674">
    <property type="term" value="F:protein serine/threonine kinase activity"/>
    <property type="evidence" value="ECO:0007669"/>
    <property type="project" value="UniProtKB-KW"/>
</dbReference>
<keyword evidence="6 13" id="KW-0418">Kinase</keyword>
<evidence type="ECO:0000256" key="3">
    <source>
        <dbReference type="ARBA" id="ARBA00022553"/>
    </source>
</evidence>
<dbReference type="OMA" id="MDMEIYL"/>
<dbReference type="InterPro" id="IPR001849">
    <property type="entry name" value="PH_domain"/>
</dbReference>
<dbReference type="PROSITE" id="PS00108">
    <property type="entry name" value="PROTEIN_KINASE_ST"/>
    <property type="match status" value="1"/>
</dbReference>
<dbReference type="FunFam" id="1.10.510.10:FF:000008">
    <property type="entry name" value="Non-specific serine/threonine protein kinase"/>
    <property type="match status" value="1"/>
</dbReference>
<dbReference type="SMART" id="SM00133">
    <property type="entry name" value="S_TK_X"/>
    <property type="match status" value="1"/>
</dbReference>
<name>L8GKS7_ACACF</name>
<dbReference type="EMBL" id="KB008103">
    <property type="protein sequence ID" value="ELR12806.1"/>
    <property type="molecule type" value="Genomic_DNA"/>
</dbReference>
<protein>
    <submittedName>
        <fullName evidence="13">Serine/threonine kinase</fullName>
    </submittedName>
</protein>
<reference evidence="13 14" key="1">
    <citation type="journal article" date="2013" name="Genome Biol.">
        <title>Genome of Acanthamoeba castellanii highlights extensive lateral gene transfer and early evolution of tyrosine kinase signaling.</title>
        <authorList>
            <person name="Clarke M."/>
            <person name="Lohan A.J."/>
            <person name="Liu B."/>
            <person name="Lagkouvardos I."/>
            <person name="Roy S."/>
            <person name="Zafar N."/>
            <person name="Bertelli C."/>
            <person name="Schilde C."/>
            <person name="Kianianmomeni A."/>
            <person name="Burglin T.R."/>
            <person name="Frech C."/>
            <person name="Turcotte B."/>
            <person name="Kopec K.O."/>
            <person name="Synnott J.M."/>
            <person name="Choo C."/>
            <person name="Paponov I."/>
            <person name="Finkler A."/>
            <person name="Soon Heng Tan C."/>
            <person name="Hutchins A.P."/>
            <person name="Weinmeier T."/>
            <person name="Rattei T."/>
            <person name="Chu J.S."/>
            <person name="Gimenez G."/>
            <person name="Irimia M."/>
            <person name="Rigden D.J."/>
            <person name="Fitzpatrick D.A."/>
            <person name="Lorenzo-Morales J."/>
            <person name="Bateman A."/>
            <person name="Chiu C.H."/>
            <person name="Tang P."/>
            <person name="Hegemann P."/>
            <person name="Fromm H."/>
            <person name="Raoult D."/>
            <person name="Greub G."/>
            <person name="Miranda-Saavedra D."/>
            <person name="Chen N."/>
            <person name="Nash P."/>
            <person name="Ginger M.L."/>
            <person name="Horn M."/>
            <person name="Schaap P."/>
            <person name="Caler L."/>
            <person name="Loftus B."/>
        </authorList>
    </citation>
    <scope>NUCLEOTIDE SEQUENCE [LARGE SCALE GENOMIC DNA]</scope>
    <source>
        <strain evidence="13 14">Neff</strain>
    </source>
</reference>
<dbReference type="SMART" id="SM00233">
    <property type="entry name" value="PH"/>
    <property type="match status" value="1"/>
</dbReference>
<dbReference type="FunFam" id="2.30.29.30:FF:000286">
    <property type="entry name" value="PH-protein kinase domain containing protein"/>
    <property type="match status" value="1"/>
</dbReference>
<keyword evidence="2 9" id="KW-0723">Serine/threonine-protein kinase</keyword>
<accession>L8GKS7</accession>
<dbReference type="PROSITE" id="PS50003">
    <property type="entry name" value="PH_DOMAIN"/>
    <property type="match status" value="1"/>
</dbReference>
<dbReference type="Gene3D" id="3.30.200.20">
    <property type="entry name" value="Phosphorylase Kinase, domain 1"/>
    <property type="match status" value="1"/>
</dbReference>
<feature type="domain" description="PH" evidence="10">
    <location>
        <begin position="1"/>
        <end position="104"/>
    </location>
</feature>
<dbReference type="VEuPathDB" id="AmoebaDB:ACA1_093520"/>
<dbReference type="InterPro" id="IPR011009">
    <property type="entry name" value="Kinase-like_dom_sf"/>
</dbReference>
<dbReference type="InterPro" id="IPR000719">
    <property type="entry name" value="Prot_kinase_dom"/>
</dbReference>
<evidence type="ECO:0000256" key="9">
    <source>
        <dbReference type="RuleBase" id="RU000304"/>
    </source>
</evidence>
<feature type="domain" description="Protein kinase" evidence="11">
    <location>
        <begin position="141"/>
        <end position="394"/>
    </location>
</feature>
<dbReference type="SUPFAM" id="SSF56112">
    <property type="entry name" value="Protein kinase-like (PK-like)"/>
    <property type="match status" value="1"/>
</dbReference>
<dbReference type="InterPro" id="IPR011993">
    <property type="entry name" value="PH-like_dom_sf"/>
</dbReference>
<evidence type="ECO:0000256" key="1">
    <source>
        <dbReference type="ARBA" id="ARBA00006935"/>
    </source>
</evidence>
<keyword evidence="3" id="KW-0597">Phosphoprotein</keyword>
<dbReference type="PROSITE" id="PS50011">
    <property type="entry name" value="PROTEIN_KINASE_DOM"/>
    <property type="match status" value="1"/>
</dbReference>
<dbReference type="PROSITE" id="PS00107">
    <property type="entry name" value="PROTEIN_KINASE_ATP"/>
    <property type="match status" value="1"/>
</dbReference>
<evidence type="ECO:0000256" key="7">
    <source>
        <dbReference type="ARBA" id="ARBA00022840"/>
    </source>
</evidence>
<evidence type="ECO:0000259" key="12">
    <source>
        <dbReference type="PROSITE" id="PS51285"/>
    </source>
</evidence>
<dbReference type="InterPro" id="IPR045270">
    <property type="entry name" value="STKc_AGC"/>
</dbReference>
<evidence type="ECO:0000313" key="14">
    <source>
        <dbReference type="Proteomes" id="UP000011083"/>
    </source>
</evidence>
<dbReference type="PROSITE" id="PS51285">
    <property type="entry name" value="AGC_KINASE_CTER"/>
    <property type="match status" value="1"/>
</dbReference>